<proteinExistence type="predicted"/>
<keyword evidence="10" id="KW-1185">Reference proteome</keyword>
<reference evidence="9 10" key="1">
    <citation type="journal article" date="2023" name="Sci. Data">
        <title>Genome assembly of the Korean intertidal mud-creeper Batillaria attramentaria.</title>
        <authorList>
            <person name="Patra A.K."/>
            <person name="Ho P.T."/>
            <person name="Jun S."/>
            <person name="Lee S.J."/>
            <person name="Kim Y."/>
            <person name="Won Y.J."/>
        </authorList>
    </citation>
    <scope>NUCLEOTIDE SEQUENCE [LARGE SCALE GENOMIC DNA]</scope>
    <source>
        <strain evidence="9">Wonlab-2016</strain>
    </source>
</reference>
<feature type="domain" description="Receptor ligand binding region" evidence="8">
    <location>
        <begin position="488"/>
        <end position="841"/>
    </location>
</feature>
<sequence length="942" mass="104013">MPELAARSAVTLLNNYSVGQDSELFGIIGASRTADAMAVSRLIGSLPASQRVLQISGSVTGKQLSDRELYPNFFRVIPPDDIQVQVMLELLEQLDWNYVAIVYDEDDYGRSAATELRRLAEDRQICVPVFESMPIDTSSEAFNSRANHIAEEMKSTENGLVRGMVILGGRRTTRQLIRKLASQVNYVNLILSEAIGLQPTALQMAGGQVITIARGALLTSPQYFDLPEFRTFWNQMWTDQAAFASQAEKIPWLRSYFQEMAGCDGEGLNCWTSTSSQRAELLVPSSRAGEGLSLYSWYELKAVAVMASLLKQLHLRECGSVSGLCPALSSAIRDRPGLQAALEASTLPVSNLAPMVSTFANVSDLAFDESGNVRQQRDIQYMVYNFRESQGNFVFKQVGTLAENTLTIDTPGVEFYSETGSALTWSQLPPAQCDNNHDCLQCEHDVSSDVIFMSGDFYVVAIVPVHSKDPENSLKCGDIQKVAGADVAEAVVYGVKDVNEKKNIFKDVLRDRSVGLVVINSCSSPLLVRQRLLDLHTGRLILPGGRNASSIVPNIMGYVGAYYSGNSIAAADTLTDIKYPFVQVSAASTSPDLSDRNKYPYFLRLVPPDNTQAQVILDVVTRLEANYVQIIYDSSTAYAAGLYKAIEEEINSCRYNVCIAQAIPVTPREDATQYTQILDKLRTKPSAKVVITILHPVEIEKTMDAIFLLRKSTDNFLFIGTDSWGRRYELIEGRSKLGGSLVLSQEVAVDKSFERYFAEVDPSLSENPWLKPFWEKRGECYFDKSFERAGKSGPCSEDFAVDYVQDFRAPFHINAVYALVLGFNGALSKYCGTQATGICDAMTSERLVAEMKKVGDWKQDVLTLKMADLMLPGGSEFTSVCPNNVECSKCFNRSRCQNGPSEPAPSTGDGVSVAVPIGLNADNPPERHQWHREEPDIKDRPP</sequence>
<dbReference type="InterPro" id="IPR000337">
    <property type="entry name" value="GPCR_3"/>
</dbReference>
<dbReference type="PRINTS" id="PR00248">
    <property type="entry name" value="GPCRMGR"/>
</dbReference>
<gene>
    <name evidence="9" type="ORF">BaRGS_00035373</name>
</gene>
<dbReference type="Gene3D" id="3.40.50.2300">
    <property type="match status" value="4"/>
</dbReference>
<feature type="region of interest" description="Disordered" evidence="7">
    <location>
        <begin position="898"/>
        <end position="942"/>
    </location>
</feature>
<evidence type="ECO:0000256" key="5">
    <source>
        <dbReference type="ARBA" id="ARBA00023170"/>
    </source>
</evidence>
<evidence type="ECO:0000256" key="6">
    <source>
        <dbReference type="ARBA" id="ARBA00023180"/>
    </source>
</evidence>
<keyword evidence="6" id="KW-0325">Glycoprotein</keyword>
<dbReference type="Pfam" id="PF01094">
    <property type="entry name" value="ANF_receptor"/>
    <property type="match status" value="2"/>
</dbReference>
<comment type="caution">
    <text evidence="9">The sequence shown here is derived from an EMBL/GenBank/DDBJ whole genome shotgun (WGS) entry which is preliminary data.</text>
</comment>
<comment type="subcellular location">
    <subcellularLocation>
        <location evidence="1">Membrane</location>
        <topology evidence="1">Multi-pass membrane protein</topology>
    </subcellularLocation>
</comment>
<dbReference type="InterPro" id="IPR001828">
    <property type="entry name" value="ANF_lig-bd_rcpt"/>
</dbReference>
<dbReference type="GO" id="GO:0016020">
    <property type="term" value="C:membrane"/>
    <property type="evidence" value="ECO:0007669"/>
    <property type="project" value="UniProtKB-SubCell"/>
</dbReference>
<keyword evidence="4" id="KW-0472">Membrane</keyword>
<feature type="non-terminal residue" evidence="9">
    <location>
        <position position="942"/>
    </location>
</feature>
<evidence type="ECO:0000256" key="4">
    <source>
        <dbReference type="ARBA" id="ARBA00023136"/>
    </source>
</evidence>
<dbReference type="InterPro" id="IPR028082">
    <property type="entry name" value="Peripla_BP_I"/>
</dbReference>
<evidence type="ECO:0000256" key="2">
    <source>
        <dbReference type="ARBA" id="ARBA00022692"/>
    </source>
</evidence>
<keyword evidence="3" id="KW-1133">Transmembrane helix</keyword>
<accession>A0ABD0JEW1</accession>
<organism evidence="9 10">
    <name type="scientific">Batillaria attramentaria</name>
    <dbReference type="NCBI Taxonomy" id="370345"/>
    <lineage>
        <taxon>Eukaryota</taxon>
        <taxon>Metazoa</taxon>
        <taxon>Spiralia</taxon>
        <taxon>Lophotrochozoa</taxon>
        <taxon>Mollusca</taxon>
        <taxon>Gastropoda</taxon>
        <taxon>Caenogastropoda</taxon>
        <taxon>Sorbeoconcha</taxon>
        <taxon>Cerithioidea</taxon>
        <taxon>Batillariidae</taxon>
        <taxon>Batillaria</taxon>
    </lineage>
</organism>
<evidence type="ECO:0000259" key="8">
    <source>
        <dbReference type="Pfam" id="PF01094"/>
    </source>
</evidence>
<dbReference type="EMBL" id="JACVVK020000472">
    <property type="protein sequence ID" value="KAK7473400.1"/>
    <property type="molecule type" value="Genomic_DNA"/>
</dbReference>
<evidence type="ECO:0000313" key="10">
    <source>
        <dbReference type="Proteomes" id="UP001519460"/>
    </source>
</evidence>
<dbReference type="InterPro" id="IPR050726">
    <property type="entry name" value="mGluR"/>
</dbReference>
<dbReference type="SUPFAM" id="SSF53822">
    <property type="entry name" value="Periplasmic binding protein-like I"/>
    <property type="match status" value="2"/>
</dbReference>
<keyword evidence="2" id="KW-0812">Transmembrane</keyword>
<evidence type="ECO:0000256" key="3">
    <source>
        <dbReference type="ARBA" id="ARBA00022989"/>
    </source>
</evidence>
<keyword evidence="5" id="KW-0675">Receptor</keyword>
<evidence type="ECO:0000313" key="9">
    <source>
        <dbReference type="EMBL" id="KAK7473400.1"/>
    </source>
</evidence>
<evidence type="ECO:0000256" key="1">
    <source>
        <dbReference type="ARBA" id="ARBA00004141"/>
    </source>
</evidence>
<name>A0ABD0JEW1_9CAEN</name>
<feature type="domain" description="Receptor ligand binding region" evidence="8">
    <location>
        <begin position="3"/>
        <end position="329"/>
    </location>
</feature>
<dbReference type="PANTHER" id="PTHR24060">
    <property type="entry name" value="METABOTROPIC GLUTAMATE RECEPTOR"/>
    <property type="match status" value="1"/>
</dbReference>
<protein>
    <recommendedName>
        <fullName evidence="8">Receptor ligand binding region domain-containing protein</fullName>
    </recommendedName>
</protein>
<dbReference type="AlphaFoldDB" id="A0ABD0JEW1"/>
<evidence type="ECO:0000256" key="7">
    <source>
        <dbReference type="SAM" id="MobiDB-lite"/>
    </source>
</evidence>
<feature type="compositionally biased region" description="Basic and acidic residues" evidence="7">
    <location>
        <begin position="924"/>
        <end position="942"/>
    </location>
</feature>
<dbReference type="Proteomes" id="UP001519460">
    <property type="component" value="Unassembled WGS sequence"/>
</dbReference>